<feature type="compositionally biased region" description="Basic and acidic residues" evidence="4">
    <location>
        <begin position="9"/>
        <end position="22"/>
    </location>
</feature>
<keyword evidence="7" id="KW-1185">Reference proteome</keyword>
<dbReference type="Proteomes" id="UP000037660">
    <property type="component" value="Unassembled WGS sequence"/>
</dbReference>
<sequence length="211" mass="23612">MTAPPPEAPRARREPREPREPETPAEPAAIDYRIAFDLAPVGLVLSRQRRIVDCNQALLDIFGAPRERVVGRSFALLYPSHDEFERTGARIVAQLDRRGTYADDRVMKRVGGERAGELFWCHVAGRALDARQPHAAGIWSFEDLSATRRLKADLTPREREIAALLIEGLTSKLIGRRLGISPRTVDVYRSRLMKKIGAATTPELVKRLLSA</sequence>
<dbReference type="STRING" id="1547922.ISF6_2877"/>
<reference evidence="6 7" key="2">
    <citation type="journal article" date="2016" name="Science">
        <title>A bacterium that degrades and assimilates poly(ethylene terephthalate).</title>
        <authorList>
            <person name="Yoshida S."/>
            <person name="Hiraga K."/>
            <person name="Takehana T."/>
            <person name="Taniguchi I."/>
            <person name="Yamaji H."/>
            <person name="Maeda Y."/>
            <person name="Toyohara K."/>
            <person name="Miyamoto K."/>
            <person name="Kimura Y."/>
            <person name="Oda K."/>
        </authorList>
    </citation>
    <scope>NUCLEOTIDE SEQUENCE [LARGE SCALE GENOMIC DNA]</scope>
    <source>
        <strain evidence="7">NBRC 110686 / TISTR 2288 / 201-F6</strain>
    </source>
</reference>
<dbReference type="SUPFAM" id="SSF55785">
    <property type="entry name" value="PYP-like sensor domain (PAS domain)"/>
    <property type="match status" value="1"/>
</dbReference>
<dbReference type="SMART" id="SM00091">
    <property type="entry name" value="PAS"/>
    <property type="match status" value="1"/>
</dbReference>
<dbReference type="PRINTS" id="PR00038">
    <property type="entry name" value="HTHLUXR"/>
</dbReference>
<protein>
    <submittedName>
        <fullName evidence="6">Response regulator</fullName>
    </submittedName>
</protein>
<dbReference type="CDD" id="cd06170">
    <property type="entry name" value="LuxR_C_like"/>
    <property type="match status" value="1"/>
</dbReference>
<dbReference type="SUPFAM" id="SSF46894">
    <property type="entry name" value="C-terminal effector domain of the bipartite response regulators"/>
    <property type="match status" value="1"/>
</dbReference>
<dbReference type="RefSeq" id="WP_082368399.1">
    <property type="nucleotide sequence ID" value="NZ_BBYR01000041.1"/>
</dbReference>
<dbReference type="Pfam" id="PF13188">
    <property type="entry name" value="PAS_8"/>
    <property type="match status" value="1"/>
</dbReference>
<dbReference type="GO" id="GO:0006355">
    <property type="term" value="P:regulation of DNA-templated transcription"/>
    <property type="evidence" value="ECO:0007669"/>
    <property type="project" value="InterPro"/>
</dbReference>
<dbReference type="GO" id="GO:0003677">
    <property type="term" value="F:DNA binding"/>
    <property type="evidence" value="ECO:0007669"/>
    <property type="project" value="UniProtKB-KW"/>
</dbReference>
<evidence type="ECO:0000313" key="6">
    <source>
        <dbReference type="EMBL" id="GAP37022.1"/>
    </source>
</evidence>
<keyword evidence="3" id="KW-0804">Transcription</keyword>
<name>A0A0K8P2W9_PISS1</name>
<dbReference type="EMBL" id="BBYR01000041">
    <property type="protein sequence ID" value="GAP37022.1"/>
    <property type="molecule type" value="Genomic_DNA"/>
</dbReference>
<dbReference type="InterPro" id="IPR035965">
    <property type="entry name" value="PAS-like_dom_sf"/>
</dbReference>
<keyword evidence="1" id="KW-0805">Transcription regulation</keyword>
<evidence type="ECO:0000256" key="4">
    <source>
        <dbReference type="SAM" id="MobiDB-lite"/>
    </source>
</evidence>
<dbReference type="AlphaFoldDB" id="A0A0K8P2W9"/>
<dbReference type="Gene3D" id="3.30.450.20">
    <property type="entry name" value="PAS domain"/>
    <property type="match status" value="1"/>
</dbReference>
<proteinExistence type="predicted"/>
<accession>A0A0K8P2W9</accession>
<dbReference type="Gene3D" id="1.10.10.10">
    <property type="entry name" value="Winged helix-like DNA-binding domain superfamily/Winged helix DNA-binding domain"/>
    <property type="match status" value="1"/>
</dbReference>
<evidence type="ECO:0000256" key="3">
    <source>
        <dbReference type="ARBA" id="ARBA00023163"/>
    </source>
</evidence>
<gene>
    <name evidence="6" type="ORF">ISF6_2877</name>
</gene>
<organism evidence="6 7">
    <name type="scientific">Piscinibacter sakaiensis</name>
    <name type="common">Ideonella sakaiensis</name>
    <dbReference type="NCBI Taxonomy" id="1547922"/>
    <lineage>
        <taxon>Bacteria</taxon>
        <taxon>Pseudomonadati</taxon>
        <taxon>Pseudomonadota</taxon>
        <taxon>Betaproteobacteria</taxon>
        <taxon>Burkholderiales</taxon>
        <taxon>Sphaerotilaceae</taxon>
        <taxon>Piscinibacter</taxon>
    </lineage>
</organism>
<comment type="caution">
    <text evidence="6">The sequence shown here is derived from an EMBL/GenBank/DDBJ whole genome shotgun (WGS) entry which is preliminary data.</text>
</comment>
<dbReference type="PANTHER" id="PTHR44688:SF16">
    <property type="entry name" value="DNA-BINDING TRANSCRIPTIONAL ACTIVATOR DEVR_DOSR"/>
    <property type="match status" value="1"/>
</dbReference>
<evidence type="ECO:0000313" key="7">
    <source>
        <dbReference type="Proteomes" id="UP000037660"/>
    </source>
</evidence>
<dbReference type="InterPro" id="IPR000792">
    <property type="entry name" value="Tscrpt_reg_LuxR_C"/>
</dbReference>
<dbReference type="PANTHER" id="PTHR44688">
    <property type="entry name" value="DNA-BINDING TRANSCRIPTIONAL ACTIVATOR DEVR_DOSR"/>
    <property type="match status" value="1"/>
</dbReference>
<dbReference type="NCBIfam" id="TIGR00229">
    <property type="entry name" value="sensory_box"/>
    <property type="match status" value="1"/>
</dbReference>
<reference evidence="7" key="1">
    <citation type="submission" date="2015-07" db="EMBL/GenBank/DDBJ databases">
        <title>Discovery of a poly(ethylene terephthalate assimilation.</title>
        <authorList>
            <person name="Yoshida S."/>
            <person name="Hiraga K."/>
            <person name="Takehana T."/>
            <person name="Taniguchi I."/>
            <person name="Yamaji H."/>
            <person name="Maeda Y."/>
            <person name="Toyohara K."/>
            <person name="Miyamoto K."/>
            <person name="Kimura Y."/>
            <person name="Oda K."/>
        </authorList>
    </citation>
    <scope>NUCLEOTIDE SEQUENCE [LARGE SCALE GENOMIC DNA]</scope>
    <source>
        <strain evidence="7">NBRC 110686 / TISTR 2288 / 201-F6</strain>
    </source>
</reference>
<dbReference type="PROSITE" id="PS00622">
    <property type="entry name" value="HTH_LUXR_1"/>
    <property type="match status" value="1"/>
</dbReference>
<dbReference type="PROSITE" id="PS50043">
    <property type="entry name" value="HTH_LUXR_2"/>
    <property type="match status" value="1"/>
</dbReference>
<evidence type="ECO:0000256" key="2">
    <source>
        <dbReference type="ARBA" id="ARBA00023125"/>
    </source>
</evidence>
<evidence type="ECO:0000259" key="5">
    <source>
        <dbReference type="PROSITE" id="PS50043"/>
    </source>
</evidence>
<feature type="region of interest" description="Disordered" evidence="4">
    <location>
        <begin position="1"/>
        <end position="25"/>
    </location>
</feature>
<evidence type="ECO:0000256" key="1">
    <source>
        <dbReference type="ARBA" id="ARBA00023015"/>
    </source>
</evidence>
<dbReference type="CDD" id="cd00130">
    <property type="entry name" value="PAS"/>
    <property type="match status" value="1"/>
</dbReference>
<dbReference type="InterPro" id="IPR000014">
    <property type="entry name" value="PAS"/>
</dbReference>
<dbReference type="InterPro" id="IPR016032">
    <property type="entry name" value="Sig_transdc_resp-reg_C-effctor"/>
</dbReference>
<dbReference type="OrthoDB" id="8533716at2"/>
<feature type="domain" description="HTH luxR-type" evidence="5">
    <location>
        <begin position="147"/>
        <end position="211"/>
    </location>
</feature>
<dbReference type="InterPro" id="IPR036388">
    <property type="entry name" value="WH-like_DNA-bd_sf"/>
</dbReference>
<dbReference type="SMART" id="SM00421">
    <property type="entry name" value="HTH_LUXR"/>
    <property type="match status" value="1"/>
</dbReference>
<dbReference type="Pfam" id="PF00196">
    <property type="entry name" value="GerE"/>
    <property type="match status" value="1"/>
</dbReference>
<keyword evidence="2" id="KW-0238">DNA-binding</keyword>